<dbReference type="PROSITE" id="PS51827">
    <property type="entry name" value="XTBD"/>
    <property type="match status" value="1"/>
</dbReference>
<dbReference type="AlphaFoldDB" id="A0A1D1VPM3"/>
<evidence type="ECO:0000259" key="2">
    <source>
        <dbReference type="PROSITE" id="PS51827"/>
    </source>
</evidence>
<dbReference type="InterPro" id="IPR021859">
    <property type="entry name" value="XTBD"/>
</dbReference>
<dbReference type="Proteomes" id="UP000186922">
    <property type="component" value="Unassembled WGS sequence"/>
</dbReference>
<organism evidence="3 4">
    <name type="scientific">Ramazzottius varieornatus</name>
    <name type="common">Water bear</name>
    <name type="synonym">Tardigrade</name>
    <dbReference type="NCBI Taxonomy" id="947166"/>
    <lineage>
        <taxon>Eukaryota</taxon>
        <taxon>Metazoa</taxon>
        <taxon>Ecdysozoa</taxon>
        <taxon>Tardigrada</taxon>
        <taxon>Eutardigrada</taxon>
        <taxon>Parachela</taxon>
        <taxon>Hypsibioidea</taxon>
        <taxon>Ramazzottiidae</taxon>
        <taxon>Ramazzottius</taxon>
    </lineage>
</organism>
<feature type="region of interest" description="Disordered" evidence="1">
    <location>
        <begin position="1"/>
        <end position="25"/>
    </location>
</feature>
<accession>A0A1D1VPM3</accession>
<proteinExistence type="predicted"/>
<name>A0A1D1VPM3_RAMVA</name>
<feature type="compositionally biased region" description="Polar residues" evidence="1">
    <location>
        <begin position="9"/>
        <end position="22"/>
    </location>
</feature>
<reference evidence="3 4" key="1">
    <citation type="journal article" date="2016" name="Nat. Commun.">
        <title>Extremotolerant tardigrade genome and improved radiotolerance of human cultured cells by tardigrade-unique protein.</title>
        <authorList>
            <person name="Hashimoto T."/>
            <person name="Horikawa D.D."/>
            <person name="Saito Y."/>
            <person name="Kuwahara H."/>
            <person name="Kozuka-Hata H."/>
            <person name="Shin-I T."/>
            <person name="Minakuchi Y."/>
            <person name="Ohishi K."/>
            <person name="Motoyama A."/>
            <person name="Aizu T."/>
            <person name="Enomoto A."/>
            <person name="Kondo K."/>
            <person name="Tanaka S."/>
            <person name="Hara Y."/>
            <person name="Koshikawa S."/>
            <person name="Sagara H."/>
            <person name="Miura T."/>
            <person name="Yokobori S."/>
            <person name="Miyagawa K."/>
            <person name="Suzuki Y."/>
            <person name="Kubo T."/>
            <person name="Oyama M."/>
            <person name="Kohara Y."/>
            <person name="Fujiyama A."/>
            <person name="Arakawa K."/>
            <person name="Katayama T."/>
            <person name="Toyoda A."/>
            <person name="Kunieda T."/>
        </authorList>
    </citation>
    <scope>NUCLEOTIDE SEQUENCE [LARGE SCALE GENOMIC DNA]</scope>
    <source>
        <strain evidence="3 4">YOKOZUNA-1</strain>
    </source>
</reference>
<keyword evidence="4" id="KW-1185">Reference proteome</keyword>
<comment type="caution">
    <text evidence="3">The sequence shown here is derived from an EMBL/GenBank/DDBJ whole genome shotgun (WGS) entry which is preliminary data.</text>
</comment>
<evidence type="ECO:0000313" key="3">
    <source>
        <dbReference type="EMBL" id="GAV02796.1"/>
    </source>
</evidence>
<gene>
    <name evidence="3" type="primary">RvY_13318-1</name>
    <name evidence="3" type="synonym">RvY_13318.1</name>
    <name evidence="3" type="ORF">RvY_13318</name>
</gene>
<evidence type="ECO:0000313" key="4">
    <source>
        <dbReference type="Proteomes" id="UP000186922"/>
    </source>
</evidence>
<protein>
    <recommendedName>
        <fullName evidence="2">XRN2-binding (XTBD) domain-containing protein</fullName>
    </recommendedName>
</protein>
<dbReference type="OrthoDB" id="2359216at2759"/>
<dbReference type="EMBL" id="BDGG01000008">
    <property type="protein sequence ID" value="GAV02796.1"/>
    <property type="molecule type" value="Genomic_DNA"/>
</dbReference>
<evidence type="ECO:0000256" key="1">
    <source>
        <dbReference type="SAM" id="MobiDB-lite"/>
    </source>
</evidence>
<dbReference type="Pfam" id="PF11952">
    <property type="entry name" value="XTBD"/>
    <property type="match status" value="1"/>
</dbReference>
<feature type="domain" description="XRN2-binding (XTBD)" evidence="2">
    <location>
        <begin position="21"/>
        <end position="69"/>
    </location>
</feature>
<sequence length="69" mass="8007">MAEVGNASGKPSTTSQLSSTFPFQKASHETKVQWEYRKRFLEYYNGQYPDDQLECWSKIISNAKFYGCK</sequence>